<dbReference type="InterPro" id="IPR001623">
    <property type="entry name" value="DnaJ_domain"/>
</dbReference>
<dbReference type="CDD" id="cd06257">
    <property type="entry name" value="DnaJ"/>
    <property type="match status" value="1"/>
</dbReference>
<evidence type="ECO:0000259" key="6">
    <source>
        <dbReference type="PROSITE" id="PS50076"/>
    </source>
</evidence>
<dbReference type="Pfam" id="PF00226">
    <property type="entry name" value="DnaJ"/>
    <property type="match status" value="1"/>
</dbReference>
<evidence type="ECO:0000256" key="4">
    <source>
        <dbReference type="ARBA" id="ARBA00023004"/>
    </source>
</evidence>
<evidence type="ECO:0008006" key="10">
    <source>
        <dbReference type="Google" id="ProtNLM"/>
    </source>
</evidence>
<dbReference type="SUPFAM" id="SSF144217">
    <property type="entry name" value="CSL zinc finger"/>
    <property type="match status" value="1"/>
</dbReference>
<name>A0A0J9SVF9_PLAV1</name>
<dbReference type="OrthoDB" id="10250354at2759"/>
<gene>
    <name evidence="8" type="ORF">PVBG_05506</name>
</gene>
<dbReference type="PROSITE" id="PS51074">
    <property type="entry name" value="DPH_MB"/>
    <property type="match status" value="1"/>
</dbReference>
<dbReference type="GO" id="GO:0008198">
    <property type="term" value="F:ferrous iron binding"/>
    <property type="evidence" value="ECO:0007669"/>
    <property type="project" value="TreeGrafter"/>
</dbReference>
<accession>A0A0J9SVF9</accession>
<keyword evidence="3" id="KW-0862">Zinc</keyword>
<evidence type="ECO:0000256" key="3">
    <source>
        <dbReference type="ARBA" id="ARBA00022833"/>
    </source>
</evidence>
<comment type="similarity">
    <text evidence="1">Belongs to the DPH4 family.</text>
</comment>
<dbReference type="PANTHER" id="PTHR45255:SF1">
    <property type="entry name" value="DNAJ HOMOLOG SUBFAMILY C MEMBER 24"/>
    <property type="match status" value="1"/>
</dbReference>
<dbReference type="PANTHER" id="PTHR45255">
    <property type="entry name" value="DNAJ HOMOLOG SUBFAMILY C MEMBER 24"/>
    <property type="match status" value="1"/>
</dbReference>
<evidence type="ECO:0000256" key="5">
    <source>
        <dbReference type="SAM" id="MobiDB-lite"/>
    </source>
</evidence>
<evidence type="ECO:0000256" key="2">
    <source>
        <dbReference type="ARBA" id="ARBA00022723"/>
    </source>
</evidence>
<dbReference type="AlphaFoldDB" id="A0A0J9SVF9"/>
<feature type="region of interest" description="Disordered" evidence="5">
    <location>
        <begin position="46"/>
        <end position="87"/>
    </location>
</feature>
<proteinExistence type="inferred from homology"/>
<dbReference type="EMBL" id="KQ234826">
    <property type="protein sequence ID" value="KMZ86107.1"/>
    <property type="molecule type" value="Genomic_DNA"/>
</dbReference>
<dbReference type="InterPro" id="IPR036869">
    <property type="entry name" value="J_dom_sf"/>
</dbReference>
<organism evidence="8 9">
    <name type="scientific">Plasmodium vivax (strain Brazil I)</name>
    <dbReference type="NCBI Taxonomy" id="1033975"/>
    <lineage>
        <taxon>Eukaryota</taxon>
        <taxon>Sar</taxon>
        <taxon>Alveolata</taxon>
        <taxon>Apicomplexa</taxon>
        <taxon>Aconoidasida</taxon>
        <taxon>Haemosporida</taxon>
        <taxon>Plasmodiidae</taxon>
        <taxon>Plasmodium</taxon>
        <taxon>Plasmodium (Plasmodium)</taxon>
    </lineage>
</organism>
<dbReference type="SUPFAM" id="SSF46565">
    <property type="entry name" value="Chaperone J-domain"/>
    <property type="match status" value="1"/>
</dbReference>
<evidence type="ECO:0000313" key="8">
    <source>
        <dbReference type="EMBL" id="KMZ86107.1"/>
    </source>
</evidence>
<dbReference type="GO" id="GO:0001671">
    <property type="term" value="F:ATPase activator activity"/>
    <property type="evidence" value="ECO:0007669"/>
    <property type="project" value="TreeGrafter"/>
</dbReference>
<evidence type="ECO:0000256" key="1">
    <source>
        <dbReference type="ARBA" id="ARBA00006169"/>
    </source>
</evidence>
<evidence type="ECO:0000313" key="9">
    <source>
        <dbReference type="Proteomes" id="UP000053327"/>
    </source>
</evidence>
<sequence>MENAPSINPYSILNVEPDCNIETAKRQFKKLAIIYHPDKLKHHLNREREGNAENGVDTNTTAGITPISEQNKGDKKEDKNTAKKADNSTAKKDNIDFVTLVWAYEQILKDIQHGSKSEKYENALNIKKVDLQYIGEENAYIYFCRCGDFFLFSENLYCEYYVIYACQSCSCSVYLTP</sequence>
<dbReference type="InterPro" id="IPR036671">
    <property type="entry name" value="DPH_MB_sf"/>
</dbReference>
<dbReference type="Gene3D" id="1.10.287.110">
    <property type="entry name" value="DnaJ domain"/>
    <property type="match status" value="1"/>
</dbReference>
<dbReference type="Proteomes" id="UP000053327">
    <property type="component" value="Unassembled WGS sequence"/>
</dbReference>
<keyword evidence="2" id="KW-0479">Metal-binding</keyword>
<keyword evidence="4" id="KW-0408">Iron</keyword>
<feature type="compositionally biased region" description="Basic and acidic residues" evidence="5">
    <location>
        <begin position="71"/>
        <end position="87"/>
    </location>
</feature>
<dbReference type="PROSITE" id="PS50076">
    <property type="entry name" value="DNAJ_2"/>
    <property type="match status" value="1"/>
</dbReference>
<feature type="domain" description="DPH-type MB" evidence="7">
    <location>
        <begin position="122"/>
        <end position="177"/>
    </location>
</feature>
<reference evidence="8 9" key="1">
    <citation type="submission" date="2011-08" db="EMBL/GenBank/DDBJ databases">
        <title>The Genome Sequence of Plasmodium vivax Brazil I.</title>
        <authorList>
            <consortium name="The Broad Institute Genome Sequencing Platform"/>
            <consortium name="The Broad Institute Genome Sequencing Center for Infectious Disease"/>
            <person name="Neafsey D."/>
            <person name="Carlton J."/>
            <person name="Barnwell J."/>
            <person name="Collins W."/>
            <person name="Escalante A."/>
            <person name="Mullikin J."/>
            <person name="Saul A."/>
            <person name="Guigo R."/>
            <person name="Camara F."/>
            <person name="Young S.K."/>
            <person name="Zeng Q."/>
            <person name="Gargeya S."/>
            <person name="Fitzgerald M."/>
            <person name="Haas B."/>
            <person name="Abouelleil A."/>
            <person name="Alvarado L."/>
            <person name="Arachchi H.M."/>
            <person name="Berlin A."/>
            <person name="Brown A."/>
            <person name="Chapman S.B."/>
            <person name="Chen Z."/>
            <person name="Dunbar C."/>
            <person name="Freedman E."/>
            <person name="Gearin G."/>
            <person name="Gellesch M."/>
            <person name="Goldberg J."/>
            <person name="Griggs A."/>
            <person name="Gujja S."/>
            <person name="Heiman D."/>
            <person name="Howarth C."/>
            <person name="Larson L."/>
            <person name="Lui A."/>
            <person name="MacDonald P.J.P."/>
            <person name="Montmayeur A."/>
            <person name="Murphy C."/>
            <person name="Neiman D."/>
            <person name="Pearson M."/>
            <person name="Priest M."/>
            <person name="Roberts A."/>
            <person name="Saif S."/>
            <person name="Shea T."/>
            <person name="Shenoy N."/>
            <person name="Sisk P."/>
            <person name="Stolte C."/>
            <person name="Sykes S."/>
            <person name="Wortman J."/>
            <person name="Nusbaum C."/>
            <person name="Birren B."/>
        </authorList>
    </citation>
    <scope>NUCLEOTIDE SEQUENCE [LARGE SCALE GENOMIC DNA]</scope>
    <source>
        <strain evidence="8 9">Brazil I</strain>
    </source>
</reference>
<dbReference type="Gene3D" id="3.10.660.10">
    <property type="entry name" value="DPH Zinc finger"/>
    <property type="match status" value="1"/>
</dbReference>
<feature type="compositionally biased region" description="Polar residues" evidence="5">
    <location>
        <begin position="56"/>
        <end position="70"/>
    </location>
</feature>
<feature type="domain" description="J" evidence="6">
    <location>
        <begin position="8"/>
        <end position="81"/>
    </location>
</feature>
<dbReference type="InterPro" id="IPR007872">
    <property type="entry name" value="DPH_MB_dom"/>
</dbReference>
<evidence type="ECO:0000259" key="7">
    <source>
        <dbReference type="PROSITE" id="PS51074"/>
    </source>
</evidence>
<protein>
    <recommendedName>
        <fullName evidence="10">DnaJ domain-containing protein</fullName>
    </recommendedName>
</protein>